<accession>A0A3N4LLA3</accession>
<reference evidence="13 14" key="1">
    <citation type="journal article" date="2018" name="Nat. Ecol. Evol.">
        <title>Pezizomycetes genomes reveal the molecular basis of ectomycorrhizal truffle lifestyle.</title>
        <authorList>
            <person name="Murat C."/>
            <person name="Payen T."/>
            <person name="Noel B."/>
            <person name="Kuo A."/>
            <person name="Morin E."/>
            <person name="Chen J."/>
            <person name="Kohler A."/>
            <person name="Krizsan K."/>
            <person name="Balestrini R."/>
            <person name="Da Silva C."/>
            <person name="Montanini B."/>
            <person name="Hainaut M."/>
            <person name="Levati E."/>
            <person name="Barry K.W."/>
            <person name="Belfiori B."/>
            <person name="Cichocki N."/>
            <person name="Clum A."/>
            <person name="Dockter R.B."/>
            <person name="Fauchery L."/>
            <person name="Guy J."/>
            <person name="Iotti M."/>
            <person name="Le Tacon F."/>
            <person name="Lindquist E.A."/>
            <person name="Lipzen A."/>
            <person name="Malagnac F."/>
            <person name="Mello A."/>
            <person name="Molinier V."/>
            <person name="Miyauchi S."/>
            <person name="Poulain J."/>
            <person name="Riccioni C."/>
            <person name="Rubini A."/>
            <person name="Sitrit Y."/>
            <person name="Splivallo R."/>
            <person name="Traeger S."/>
            <person name="Wang M."/>
            <person name="Zifcakova L."/>
            <person name="Wipf D."/>
            <person name="Zambonelli A."/>
            <person name="Paolocci F."/>
            <person name="Nowrousian M."/>
            <person name="Ottonello S."/>
            <person name="Baldrian P."/>
            <person name="Spatafora J.W."/>
            <person name="Henrissat B."/>
            <person name="Nagy L.G."/>
            <person name="Aury J.M."/>
            <person name="Wincker P."/>
            <person name="Grigoriev I.V."/>
            <person name="Bonfante P."/>
            <person name="Martin F.M."/>
        </authorList>
    </citation>
    <scope>NUCLEOTIDE SEQUENCE [LARGE SCALE GENOMIC DNA]</scope>
    <source>
        <strain evidence="13 14">ATCC MYA-4762</strain>
    </source>
</reference>
<evidence type="ECO:0000256" key="11">
    <source>
        <dbReference type="SAM" id="MobiDB-lite"/>
    </source>
</evidence>
<feature type="region of interest" description="Disordered" evidence="11">
    <location>
        <begin position="38"/>
        <end position="62"/>
    </location>
</feature>
<comment type="catalytic activity">
    <reaction evidence="8">
        <text>L-threonyl-[protein] + ATP = O-phospho-L-threonyl-[protein] + ADP + H(+)</text>
        <dbReference type="Rhea" id="RHEA:46608"/>
        <dbReference type="Rhea" id="RHEA-COMP:11060"/>
        <dbReference type="Rhea" id="RHEA-COMP:11605"/>
        <dbReference type="ChEBI" id="CHEBI:15378"/>
        <dbReference type="ChEBI" id="CHEBI:30013"/>
        <dbReference type="ChEBI" id="CHEBI:30616"/>
        <dbReference type="ChEBI" id="CHEBI:61977"/>
        <dbReference type="ChEBI" id="CHEBI:456216"/>
        <dbReference type="EC" id="2.7.11.1"/>
    </reaction>
</comment>
<name>A0A3N4LLA3_9PEZI</name>
<gene>
    <name evidence="13" type="ORF">L211DRAFT_849540</name>
</gene>
<dbReference type="AlphaFoldDB" id="A0A3N4LLA3"/>
<dbReference type="InterPro" id="IPR011009">
    <property type="entry name" value="Kinase-like_dom_sf"/>
</dbReference>
<dbReference type="EC" id="2.7.11.1" evidence="3"/>
<evidence type="ECO:0000256" key="7">
    <source>
        <dbReference type="ARBA" id="ARBA00033194"/>
    </source>
</evidence>
<evidence type="ECO:0000313" key="14">
    <source>
        <dbReference type="Proteomes" id="UP000267821"/>
    </source>
</evidence>
<dbReference type="GO" id="GO:0005524">
    <property type="term" value="F:ATP binding"/>
    <property type="evidence" value="ECO:0007669"/>
    <property type="project" value="InterPro"/>
</dbReference>
<dbReference type="SUPFAM" id="SSF56112">
    <property type="entry name" value="Protein kinase-like (PK-like)"/>
    <property type="match status" value="1"/>
</dbReference>
<dbReference type="GO" id="GO:0004674">
    <property type="term" value="F:protein serine/threonine kinase activity"/>
    <property type="evidence" value="ECO:0007669"/>
    <property type="project" value="UniProtKB-EC"/>
</dbReference>
<evidence type="ECO:0000256" key="8">
    <source>
        <dbReference type="ARBA" id="ARBA00047899"/>
    </source>
</evidence>
<evidence type="ECO:0000256" key="5">
    <source>
        <dbReference type="ARBA" id="ARBA00019973"/>
    </source>
</evidence>
<comment type="catalytic activity">
    <reaction evidence="9">
        <text>L-seryl-[protein] + ATP = O-phospho-L-seryl-[protein] + ADP + H(+)</text>
        <dbReference type="Rhea" id="RHEA:17989"/>
        <dbReference type="Rhea" id="RHEA-COMP:9863"/>
        <dbReference type="Rhea" id="RHEA-COMP:11604"/>
        <dbReference type="ChEBI" id="CHEBI:15378"/>
        <dbReference type="ChEBI" id="CHEBI:29999"/>
        <dbReference type="ChEBI" id="CHEBI:30616"/>
        <dbReference type="ChEBI" id="CHEBI:83421"/>
        <dbReference type="ChEBI" id="CHEBI:456216"/>
        <dbReference type="EC" id="2.7.11.1"/>
    </reaction>
</comment>
<evidence type="ECO:0000256" key="9">
    <source>
        <dbReference type="ARBA" id="ARBA00048679"/>
    </source>
</evidence>
<dbReference type="EMBL" id="ML121545">
    <property type="protein sequence ID" value="RPB23556.1"/>
    <property type="molecule type" value="Genomic_DNA"/>
</dbReference>
<organism evidence="13 14">
    <name type="scientific">Terfezia boudieri ATCC MYA-4762</name>
    <dbReference type="NCBI Taxonomy" id="1051890"/>
    <lineage>
        <taxon>Eukaryota</taxon>
        <taxon>Fungi</taxon>
        <taxon>Dikarya</taxon>
        <taxon>Ascomycota</taxon>
        <taxon>Pezizomycotina</taxon>
        <taxon>Pezizomycetes</taxon>
        <taxon>Pezizales</taxon>
        <taxon>Pezizaceae</taxon>
        <taxon>Terfezia</taxon>
    </lineage>
</organism>
<sequence>MSITSSNGKYSIKISNQVIEGLVIKIILAKCEEPHWVSSTQAQDYTSGEKALPLRSPHTTTNTALSHSATTTIQPPQGLQATPHVLMSVMDQTPPPTIPATPLQRPPLPLAVTPAALSEALAGSLGSLKIGPIASSDFASPDAGDDELPDGIANEFLRRRGSGSFYTMLLLESMWHTCLPPVHTWVFPIITDLVTTVNKINGYQHNITKLGREFTRLLQKVLECHEANKEKALAHEEKARLVNDEQLKAKKKKIEKKDKRIEEQNRQMMGKDKRIEEQNREIMGKDKRIEEKDKRIEEQNRQIMEKDRQIVEKDKLIAEAGAAKDKAVKDAHEAQVELIQCRDKCETLRNALIRTKRKRDEALRWRLDHWADTSIIANTVGGSVSHSASWYQHPPVKKPHPQLDPAYALTPQRARALTAKIERVLAEGGVKESDYYDALEDVFKTYLILPEVTIFRTTNTRFLADQAPDIALCDKRTTKPHSTMLYGVIEIKAPRVSITAPDKLGQVKDYLLRMALAQPGRLICWAFLINVTDNVLIELRRSEDWGGTEQVNIWEYAPMNWVDMFHYIRQVSHRTECRPPTMPFATCLGNIERLLGYSAKWNIGQFATPKYLELGKRLKSIVVKVSSGGTIECHSQELRVLRHLRATKFPPKSVANLVWDPADEVAPGSIFYTESRDSTTHVQFGISPAGRPFTMSAFDTGKQFRKAISSLIDGLKWLHNSARVIHRDIRLANIILNDNLPVIIDFDCAFILPDNPGDLATSELTTYGGGLICVPHEVLRRAIENMENGNEGRVQHIEYEPQFRDDLCSFILFVIALLFPAQFRKFPLGRISTGGGLQQLRQLQRLQTDLAKCPIWGSLWTAAVQGQYETLKDISYIARWPEDQHTEDEALFLFYCELKTRVRNLRDRMTSHSEARVDLMM</sequence>
<keyword evidence="10" id="KW-0175">Coiled coil</keyword>
<evidence type="ECO:0000259" key="12">
    <source>
        <dbReference type="PROSITE" id="PS50011"/>
    </source>
</evidence>
<dbReference type="PROSITE" id="PS50011">
    <property type="entry name" value="PROTEIN_KINASE_DOM"/>
    <property type="match status" value="1"/>
</dbReference>
<evidence type="ECO:0000256" key="4">
    <source>
        <dbReference type="ARBA" id="ARBA00013948"/>
    </source>
</evidence>
<dbReference type="Pfam" id="PF17667">
    <property type="entry name" value="Pkinase_fungal"/>
    <property type="match status" value="1"/>
</dbReference>
<evidence type="ECO:0000256" key="10">
    <source>
        <dbReference type="SAM" id="Coils"/>
    </source>
</evidence>
<dbReference type="InterPro" id="IPR008266">
    <property type="entry name" value="Tyr_kinase_AS"/>
</dbReference>
<feature type="domain" description="Protein kinase" evidence="12">
    <location>
        <begin position="597"/>
        <end position="921"/>
    </location>
</feature>
<dbReference type="Proteomes" id="UP000267821">
    <property type="component" value="Unassembled WGS sequence"/>
</dbReference>
<feature type="coiled-coil region" evidence="10">
    <location>
        <begin position="244"/>
        <end position="309"/>
    </location>
</feature>
<dbReference type="InterPro" id="IPR000719">
    <property type="entry name" value="Prot_kinase_dom"/>
</dbReference>
<dbReference type="InterPro" id="IPR040976">
    <property type="entry name" value="Pkinase_fungal"/>
</dbReference>
<keyword evidence="14" id="KW-1185">Reference proteome</keyword>
<dbReference type="OrthoDB" id="4062651at2759"/>
<evidence type="ECO:0000313" key="13">
    <source>
        <dbReference type="EMBL" id="RPB23556.1"/>
    </source>
</evidence>
<dbReference type="PROSITE" id="PS00109">
    <property type="entry name" value="PROTEIN_KINASE_TYR"/>
    <property type="match status" value="1"/>
</dbReference>
<proteinExistence type="predicted"/>
<dbReference type="InParanoid" id="A0A3N4LLA3"/>
<evidence type="ECO:0000256" key="6">
    <source>
        <dbReference type="ARBA" id="ARBA00030980"/>
    </source>
</evidence>
<evidence type="ECO:0000256" key="2">
    <source>
        <dbReference type="ARBA" id="ARBA00011534"/>
    </source>
</evidence>
<dbReference type="STRING" id="1051890.A0A3N4LLA3"/>
<comment type="subunit">
    <text evidence="2">Component of the EKC/KEOPS complex composed of at least BUD32, CGI121, GON7, KAE1 and PCC1; the whole complex dimerizes.</text>
</comment>
<comment type="function">
    <text evidence="1">Component of the EKC/KEOPS complex that is required for the formation of a threonylcarbamoyl group on adenosine at position 37 (t(6)A37) in tRNAs that read codons beginning with adenine. The complex is probably involved in the transfer of the threonylcarbamoyl moiety of threonylcarbamoyl-AMP (TC-AMP) to the N6 group of A37. BUD32 has ATPase activity in the context of the EKC/KEOPS complex and likely plays a supporting role to the catalytic subunit KAE1. The EKC/KEOPS complex also promotes both telomere uncapping and telomere elongation. The complex is required for efficient recruitment of transcriptional coactivators.</text>
</comment>
<evidence type="ECO:0000256" key="1">
    <source>
        <dbReference type="ARBA" id="ARBA00003747"/>
    </source>
</evidence>
<protein>
    <recommendedName>
        <fullName evidence="5">EKC/KEOPS complex subunit BUD32</fullName>
        <ecNumber evidence="3">2.7.11.1</ecNumber>
    </recommendedName>
    <alternativeName>
        <fullName evidence="6 7">Atypical Serine/threonine protein kinase BUD32</fullName>
    </alternativeName>
    <alternativeName>
        <fullName evidence="4">EKC/KEOPS complex subunit bud32</fullName>
    </alternativeName>
</protein>
<evidence type="ECO:0000256" key="3">
    <source>
        <dbReference type="ARBA" id="ARBA00012513"/>
    </source>
</evidence>
<dbReference type="Gene3D" id="1.10.510.10">
    <property type="entry name" value="Transferase(Phosphotransferase) domain 1"/>
    <property type="match status" value="1"/>
</dbReference>